<keyword evidence="6" id="KW-0521">NADP</keyword>
<dbReference type="AlphaFoldDB" id="A0A846MZB6"/>
<comment type="pathway">
    <text evidence="1 6">Carbohydrate biosynthesis; dTDP-L-rhamnose biosynthesis.</text>
</comment>
<evidence type="ECO:0000256" key="3">
    <source>
        <dbReference type="ARBA" id="ARBA00012929"/>
    </source>
</evidence>
<organism evidence="8 9">
    <name type="scientific">Rhizomicrobium palustre</name>
    <dbReference type="NCBI Taxonomy" id="189966"/>
    <lineage>
        <taxon>Bacteria</taxon>
        <taxon>Pseudomonadati</taxon>
        <taxon>Pseudomonadota</taxon>
        <taxon>Alphaproteobacteria</taxon>
        <taxon>Micropepsales</taxon>
        <taxon>Micropepsaceae</taxon>
        <taxon>Rhizomicrobium</taxon>
    </lineage>
</organism>
<evidence type="ECO:0000256" key="4">
    <source>
        <dbReference type="ARBA" id="ARBA00017099"/>
    </source>
</evidence>
<proteinExistence type="inferred from homology"/>
<comment type="cofactor">
    <cofactor evidence="6">
        <name>Mg(2+)</name>
        <dbReference type="ChEBI" id="CHEBI:18420"/>
    </cofactor>
    <text evidence="6">Binds 1 Mg(2+) ion per monomer.</text>
</comment>
<dbReference type="Proteomes" id="UP000570514">
    <property type="component" value="Unassembled WGS sequence"/>
</dbReference>
<dbReference type="PANTHER" id="PTHR10491:SF4">
    <property type="entry name" value="METHIONINE ADENOSYLTRANSFERASE 2 SUBUNIT BETA"/>
    <property type="match status" value="1"/>
</dbReference>
<dbReference type="Gene3D" id="3.90.25.10">
    <property type="entry name" value="UDP-galactose 4-epimerase, domain 1"/>
    <property type="match status" value="1"/>
</dbReference>
<evidence type="ECO:0000256" key="2">
    <source>
        <dbReference type="ARBA" id="ARBA00010944"/>
    </source>
</evidence>
<dbReference type="RefSeq" id="WP_167082537.1">
    <property type="nucleotide sequence ID" value="NZ_BAAADC010000001.1"/>
</dbReference>
<evidence type="ECO:0000256" key="5">
    <source>
        <dbReference type="ARBA" id="ARBA00048200"/>
    </source>
</evidence>
<dbReference type="Gene3D" id="3.40.50.720">
    <property type="entry name" value="NAD(P)-binding Rossmann-like Domain"/>
    <property type="match status" value="1"/>
</dbReference>
<dbReference type="InterPro" id="IPR036291">
    <property type="entry name" value="NAD(P)-bd_dom_sf"/>
</dbReference>
<dbReference type="Pfam" id="PF04321">
    <property type="entry name" value="RmlD_sub_bind"/>
    <property type="match status" value="1"/>
</dbReference>
<gene>
    <name evidence="8" type="ORF">FHS83_001670</name>
</gene>
<comment type="catalytic activity">
    <reaction evidence="5 6">
        <text>dTDP-beta-L-rhamnose + NADP(+) = dTDP-4-dehydro-beta-L-rhamnose + NADPH + H(+)</text>
        <dbReference type="Rhea" id="RHEA:21796"/>
        <dbReference type="ChEBI" id="CHEBI:15378"/>
        <dbReference type="ChEBI" id="CHEBI:57510"/>
        <dbReference type="ChEBI" id="CHEBI:57783"/>
        <dbReference type="ChEBI" id="CHEBI:58349"/>
        <dbReference type="ChEBI" id="CHEBI:62830"/>
        <dbReference type="EC" id="1.1.1.133"/>
    </reaction>
</comment>
<reference evidence="8 9" key="1">
    <citation type="submission" date="2020-03" db="EMBL/GenBank/DDBJ databases">
        <title>Genomic Encyclopedia of Type Strains, Phase IV (KMG-IV): sequencing the most valuable type-strain genomes for metagenomic binning, comparative biology and taxonomic classification.</title>
        <authorList>
            <person name="Goeker M."/>
        </authorList>
    </citation>
    <scope>NUCLEOTIDE SEQUENCE [LARGE SCALE GENOMIC DNA]</scope>
    <source>
        <strain evidence="8 9">DSM 19867</strain>
    </source>
</reference>
<comment type="caution">
    <text evidence="8">The sequence shown here is derived from an EMBL/GenBank/DDBJ whole genome shotgun (WGS) entry which is preliminary data.</text>
</comment>
<evidence type="ECO:0000256" key="6">
    <source>
        <dbReference type="RuleBase" id="RU364082"/>
    </source>
</evidence>
<evidence type="ECO:0000313" key="8">
    <source>
        <dbReference type="EMBL" id="NIK88352.1"/>
    </source>
</evidence>
<dbReference type="GO" id="GO:0005829">
    <property type="term" value="C:cytosol"/>
    <property type="evidence" value="ECO:0007669"/>
    <property type="project" value="TreeGrafter"/>
</dbReference>
<dbReference type="EMBL" id="JAASRM010000001">
    <property type="protein sequence ID" value="NIK88352.1"/>
    <property type="molecule type" value="Genomic_DNA"/>
</dbReference>
<evidence type="ECO:0000259" key="7">
    <source>
        <dbReference type="Pfam" id="PF04321"/>
    </source>
</evidence>
<accession>A0A846MZB6</accession>
<protein>
    <recommendedName>
        <fullName evidence="4 6">dTDP-4-dehydrorhamnose reductase</fullName>
        <ecNumber evidence="3 6">1.1.1.133</ecNumber>
    </recommendedName>
</protein>
<dbReference type="CDD" id="cd05254">
    <property type="entry name" value="dTDP_HR_like_SDR_e"/>
    <property type="match status" value="1"/>
</dbReference>
<dbReference type="NCBIfam" id="NF007440">
    <property type="entry name" value="PRK09987.1"/>
    <property type="match status" value="1"/>
</dbReference>
<dbReference type="GO" id="GO:0019305">
    <property type="term" value="P:dTDP-rhamnose biosynthetic process"/>
    <property type="evidence" value="ECO:0007669"/>
    <property type="project" value="UniProtKB-UniPathway"/>
</dbReference>
<keyword evidence="9" id="KW-1185">Reference proteome</keyword>
<comment type="similarity">
    <text evidence="2 6">Belongs to the dTDP-4-dehydrorhamnose reductase family.</text>
</comment>
<dbReference type="SUPFAM" id="SSF51735">
    <property type="entry name" value="NAD(P)-binding Rossmann-fold domains"/>
    <property type="match status" value="1"/>
</dbReference>
<sequence>MSEPVILLLGANGQVGHELRKTLPALGKVVALDFPDVDFTQPTSLRALVRGYAPSIIVNAAAYTAVDKAESEPATAHLINAISPAVLAEEAAALGATLVHYSTDYVFDGSKEGAYRESDEPCPLSIYGWTKYLGEREVARSPKHLIFRTSWVIGAHGANFAKTILRLAASRQRLTVVADQFGAPTSAALLARMTAAALTKIAEEDGAPRWGLYHLVASGGESWNGLARHIVRRAQEAGEALELAAEAIEPITTAEYPTAARRPANSRLDTSKFSTAFGLSLPDWKLGIDEVLDQLVGSQA</sequence>
<keyword evidence="6 8" id="KW-0560">Oxidoreductase</keyword>
<dbReference type="InterPro" id="IPR029903">
    <property type="entry name" value="RmlD-like-bd"/>
</dbReference>
<feature type="domain" description="RmlD-like substrate binding" evidence="7">
    <location>
        <begin position="6"/>
        <end position="295"/>
    </location>
</feature>
<comment type="function">
    <text evidence="6">Catalyzes the reduction of dTDP-6-deoxy-L-lyxo-4-hexulose to yield dTDP-L-rhamnose.</text>
</comment>
<evidence type="ECO:0000313" key="9">
    <source>
        <dbReference type="Proteomes" id="UP000570514"/>
    </source>
</evidence>
<dbReference type="NCBIfam" id="TIGR01214">
    <property type="entry name" value="rmlD"/>
    <property type="match status" value="1"/>
</dbReference>
<dbReference type="PANTHER" id="PTHR10491">
    <property type="entry name" value="DTDP-4-DEHYDRORHAMNOSE REDUCTASE"/>
    <property type="match status" value="1"/>
</dbReference>
<dbReference type="GO" id="GO:0008831">
    <property type="term" value="F:dTDP-4-dehydrorhamnose reductase activity"/>
    <property type="evidence" value="ECO:0007669"/>
    <property type="project" value="UniProtKB-EC"/>
</dbReference>
<dbReference type="EC" id="1.1.1.133" evidence="3 6"/>
<name>A0A846MZB6_9PROT</name>
<evidence type="ECO:0000256" key="1">
    <source>
        <dbReference type="ARBA" id="ARBA00004781"/>
    </source>
</evidence>
<dbReference type="UniPathway" id="UPA00124"/>
<dbReference type="InterPro" id="IPR005913">
    <property type="entry name" value="dTDP_dehydrorham_reduct"/>
</dbReference>